<dbReference type="Proteomes" id="UP001155241">
    <property type="component" value="Unassembled WGS sequence"/>
</dbReference>
<proteinExistence type="predicted"/>
<protein>
    <submittedName>
        <fullName evidence="2">Uncharacterized protein</fullName>
    </submittedName>
</protein>
<evidence type="ECO:0000313" key="3">
    <source>
        <dbReference type="Proteomes" id="UP001155241"/>
    </source>
</evidence>
<keyword evidence="1" id="KW-0732">Signal</keyword>
<gene>
    <name evidence="2" type="ORF">NG895_21610</name>
</gene>
<name>A0A9X2FCL6_9BACT</name>
<evidence type="ECO:0000313" key="2">
    <source>
        <dbReference type="EMBL" id="MCO6046505.1"/>
    </source>
</evidence>
<sequence length="336" mass="36979">MALFVSFLALGGATAKASDAWISIEVVTAQGVQPTAQRELIETLTNAGADNVRLRGHQAGDKVELRTTGTDERPRYALIGVLDARGNLTLPGGKFNARSRSQLQDYFDRLGADGAEGVTAPRGKFGLTEKQTHVVRDDLTKMLGVETKGRPLPDVLKDADKVTGLRLNMDDSAWKIVREAKPVDDDVQMLTTGTALALLLKRDGLVLVPTKERGEEVVHRIARAADIEGDVWPVGWKPRRAPSQLAPKMMENLNAQVEGFTLQEAMDSIAPRLGLPVFWDHATLRAKKIVPSEIDVKLALQQTYLKRVADKLLFQARLRGELKVDEAGTPFYWISR</sequence>
<keyword evidence="3" id="KW-1185">Reference proteome</keyword>
<organism evidence="2 3">
    <name type="scientific">Aeoliella straminimaris</name>
    <dbReference type="NCBI Taxonomy" id="2954799"/>
    <lineage>
        <taxon>Bacteria</taxon>
        <taxon>Pseudomonadati</taxon>
        <taxon>Planctomycetota</taxon>
        <taxon>Planctomycetia</taxon>
        <taxon>Pirellulales</taxon>
        <taxon>Lacipirellulaceae</taxon>
        <taxon>Aeoliella</taxon>
    </lineage>
</organism>
<dbReference type="AlphaFoldDB" id="A0A9X2FCL6"/>
<feature type="chain" id="PRO_5040940215" evidence="1">
    <location>
        <begin position="18"/>
        <end position="336"/>
    </location>
</feature>
<feature type="signal peptide" evidence="1">
    <location>
        <begin position="1"/>
        <end position="17"/>
    </location>
</feature>
<dbReference type="RefSeq" id="WP_252854617.1">
    <property type="nucleotide sequence ID" value="NZ_JAMXLR010000073.1"/>
</dbReference>
<reference evidence="2" key="1">
    <citation type="submission" date="2022-06" db="EMBL/GenBank/DDBJ databases">
        <title>Aeoliella straminimaris, a novel planctomycete from sediments.</title>
        <authorList>
            <person name="Vitorino I.R."/>
            <person name="Lage O.M."/>
        </authorList>
    </citation>
    <scope>NUCLEOTIDE SEQUENCE</scope>
    <source>
        <strain evidence="2">ICT_H6.2</strain>
    </source>
</reference>
<dbReference type="EMBL" id="JAMXLR010000073">
    <property type="protein sequence ID" value="MCO6046505.1"/>
    <property type="molecule type" value="Genomic_DNA"/>
</dbReference>
<comment type="caution">
    <text evidence="2">The sequence shown here is derived from an EMBL/GenBank/DDBJ whole genome shotgun (WGS) entry which is preliminary data.</text>
</comment>
<accession>A0A9X2FCL6</accession>
<evidence type="ECO:0000256" key="1">
    <source>
        <dbReference type="SAM" id="SignalP"/>
    </source>
</evidence>